<dbReference type="SUPFAM" id="SSF47616">
    <property type="entry name" value="GST C-terminal domain-like"/>
    <property type="match status" value="1"/>
</dbReference>
<dbReference type="SFLD" id="SFLDG00358">
    <property type="entry name" value="Main_(cytGST)"/>
    <property type="match status" value="1"/>
</dbReference>
<dbReference type="SUPFAM" id="SSF52833">
    <property type="entry name" value="Thioredoxin-like"/>
    <property type="match status" value="1"/>
</dbReference>
<dbReference type="Gene3D" id="3.40.30.10">
    <property type="entry name" value="Glutaredoxin"/>
    <property type="match status" value="1"/>
</dbReference>
<dbReference type="RefSeq" id="WP_137266091.1">
    <property type="nucleotide sequence ID" value="NZ_SZUA01000001.1"/>
</dbReference>
<dbReference type="Pfam" id="PF13409">
    <property type="entry name" value="GST_N_2"/>
    <property type="match status" value="1"/>
</dbReference>
<dbReference type="GO" id="GO:0004364">
    <property type="term" value="F:glutathione transferase activity"/>
    <property type="evidence" value="ECO:0007669"/>
    <property type="project" value="TreeGrafter"/>
</dbReference>
<dbReference type="GO" id="GO:0006749">
    <property type="term" value="P:glutathione metabolic process"/>
    <property type="evidence" value="ECO:0007669"/>
    <property type="project" value="TreeGrafter"/>
</dbReference>
<dbReference type="OrthoDB" id="9799538at2"/>
<dbReference type="AlphaFoldDB" id="A0A4U5JXH8"/>
<dbReference type="InterPro" id="IPR036282">
    <property type="entry name" value="Glutathione-S-Trfase_C_sf"/>
</dbReference>
<keyword evidence="3" id="KW-0808">Transferase</keyword>
<gene>
    <name evidence="3" type="ORF">FCE95_06345</name>
</gene>
<dbReference type="SFLD" id="SFLDS00019">
    <property type="entry name" value="Glutathione_Transferase_(cytos"/>
    <property type="match status" value="1"/>
</dbReference>
<sequence>MNRILYIGTKNASSWALRAWLALREQGIEFEERLIDLRPPQRALDLAKVGDFSPPAAVPVLVDGGTVIFDSLAIMEYASDIGERPLLPADPRKRARARSLLAWMHSGLSGLCGRLSFESSFYPERRAMKPAEAQEAGRLLKVWNDELAASGGPYLAGDLSLADLAFVPVVRRLQAHEADASPWPLAETWMRRLMARPAVAEWMAEAERLPPVWLEDYAAPDLRSPG</sequence>
<evidence type="ECO:0000259" key="1">
    <source>
        <dbReference type="PROSITE" id="PS50404"/>
    </source>
</evidence>
<keyword evidence="4" id="KW-1185">Reference proteome</keyword>
<dbReference type="InterPro" id="IPR040079">
    <property type="entry name" value="Glutathione_S-Trfase"/>
</dbReference>
<dbReference type="PANTHER" id="PTHR42673">
    <property type="entry name" value="MALEYLACETOACETATE ISOMERASE"/>
    <property type="match status" value="1"/>
</dbReference>
<dbReference type="PANTHER" id="PTHR42673:SF4">
    <property type="entry name" value="MALEYLACETOACETATE ISOMERASE"/>
    <property type="match status" value="1"/>
</dbReference>
<organism evidence="3 4">
    <name type="scientific">Luteimonas gilva</name>
    <dbReference type="NCBI Taxonomy" id="2572684"/>
    <lineage>
        <taxon>Bacteria</taxon>
        <taxon>Pseudomonadati</taxon>
        <taxon>Pseudomonadota</taxon>
        <taxon>Gammaproteobacteria</taxon>
        <taxon>Lysobacterales</taxon>
        <taxon>Lysobacteraceae</taxon>
        <taxon>Luteimonas</taxon>
    </lineage>
</organism>
<dbReference type="Pfam" id="PF00043">
    <property type="entry name" value="GST_C"/>
    <property type="match status" value="1"/>
</dbReference>
<protein>
    <submittedName>
        <fullName evidence="3">Glutathione S-transferase family protein</fullName>
    </submittedName>
</protein>
<proteinExistence type="predicted"/>
<dbReference type="InterPro" id="IPR004045">
    <property type="entry name" value="Glutathione_S-Trfase_N"/>
</dbReference>
<dbReference type="GO" id="GO:0016034">
    <property type="term" value="F:maleylacetoacetate isomerase activity"/>
    <property type="evidence" value="ECO:0007669"/>
    <property type="project" value="TreeGrafter"/>
</dbReference>
<dbReference type="Gene3D" id="1.20.1050.10">
    <property type="match status" value="1"/>
</dbReference>
<dbReference type="GO" id="GO:0006559">
    <property type="term" value="P:L-phenylalanine catabolic process"/>
    <property type="evidence" value="ECO:0007669"/>
    <property type="project" value="TreeGrafter"/>
</dbReference>
<dbReference type="EMBL" id="SZUA01000001">
    <property type="protein sequence ID" value="TKR33886.1"/>
    <property type="molecule type" value="Genomic_DNA"/>
</dbReference>
<feature type="domain" description="GST C-terminal" evidence="2">
    <location>
        <begin position="90"/>
        <end position="212"/>
    </location>
</feature>
<name>A0A4U5JXH8_9GAMM</name>
<comment type="caution">
    <text evidence="3">The sequence shown here is derived from an EMBL/GenBank/DDBJ whole genome shotgun (WGS) entry which is preliminary data.</text>
</comment>
<accession>A0A4U5JXH8</accession>
<dbReference type="Proteomes" id="UP000308707">
    <property type="component" value="Unassembled WGS sequence"/>
</dbReference>
<dbReference type="PROSITE" id="PS50404">
    <property type="entry name" value="GST_NTER"/>
    <property type="match status" value="1"/>
</dbReference>
<evidence type="ECO:0000259" key="2">
    <source>
        <dbReference type="PROSITE" id="PS50405"/>
    </source>
</evidence>
<evidence type="ECO:0000313" key="3">
    <source>
        <dbReference type="EMBL" id="TKR33886.1"/>
    </source>
</evidence>
<reference evidence="3 4" key="1">
    <citation type="submission" date="2019-04" db="EMBL/GenBank/DDBJ databases">
        <title>Reference strain of H23.</title>
        <authorList>
            <person name="Luo X."/>
        </authorList>
    </citation>
    <scope>NUCLEOTIDE SEQUENCE [LARGE SCALE GENOMIC DNA]</scope>
    <source>
        <strain evidence="3 4">H23</strain>
    </source>
</reference>
<dbReference type="InterPro" id="IPR036249">
    <property type="entry name" value="Thioredoxin-like_sf"/>
</dbReference>
<dbReference type="PROSITE" id="PS50405">
    <property type="entry name" value="GST_CTER"/>
    <property type="match status" value="1"/>
</dbReference>
<dbReference type="InterPro" id="IPR004046">
    <property type="entry name" value="GST_C"/>
</dbReference>
<feature type="domain" description="GST N-terminal" evidence="1">
    <location>
        <begin position="3"/>
        <end position="86"/>
    </location>
</feature>
<dbReference type="InterPro" id="IPR010987">
    <property type="entry name" value="Glutathione-S-Trfase_C-like"/>
</dbReference>
<evidence type="ECO:0000313" key="4">
    <source>
        <dbReference type="Proteomes" id="UP000308707"/>
    </source>
</evidence>